<dbReference type="InterPro" id="IPR007624">
    <property type="entry name" value="RNA_pol_sigma70_r3"/>
</dbReference>
<protein>
    <submittedName>
        <fullName evidence="8">Sigma-70 family RNA polymerase sigma factor</fullName>
    </submittedName>
</protein>
<evidence type="ECO:0000256" key="1">
    <source>
        <dbReference type="ARBA" id="ARBA00023015"/>
    </source>
</evidence>
<organism evidence="8 9">
    <name type="scientific">Candidatus Faecenecus gallistercoris</name>
    <dbReference type="NCBI Taxonomy" id="2840793"/>
    <lineage>
        <taxon>Bacteria</taxon>
        <taxon>Bacillati</taxon>
        <taxon>Bacillota</taxon>
        <taxon>Bacillota incertae sedis</taxon>
        <taxon>Candidatus Faecenecus</taxon>
    </lineage>
</organism>
<feature type="domain" description="RNA polymerase sigma-70 region 4" evidence="7">
    <location>
        <begin position="212"/>
        <end position="255"/>
    </location>
</feature>
<dbReference type="GO" id="GO:0003677">
    <property type="term" value="F:DNA binding"/>
    <property type="evidence" value="ECO:0007669"/>
    <property type="project" value="UniProtKB-KW"/>
</dbReference>
<dbReference type="Pfam" id="PF04539">
    <property type="entry name" value="Sigma70_r3"/>
    <property type="match status" value="1"/>
</dbReference>
<dbReference type="Gene3D" id="1.10.10.10">
    <property type="entry name" value="Winged helix-like DNA-binding domain superfamily/Winged helix DNA-binding domain"/>
    <property type="match status" value="2"/>
</dbReference>
<dbReference type="InterPro" id="IPR013325">
    <property type="entry name" value="RNA_pol_sigma_r2"/>
</dbReference>
<sequence>MNATIEKHNIIASSRSRQLTQEVIEYQQMPEGPEKQAKCEKIMMENERIILSVCKRYLNQVEEEDLLQEARLGFFQAMQHFDATKETHFISYCINGIKIAISRFFEKQVNPIRVSPTVISKENIMKEASIQFQQKQHRMPNLFELSKITGIPVNDVKMILTLPKISRTIDEPIHVDDDVLLKDTIEDDSASLEELCEEKEHRAEILKLFHSVLTEREQAVVWAHTIQKLSLNSIAQKMHLSRERIRQIEQNAFLKFSEAYMRFYDRRGHEEPVELRSRSMSESQDIMIPLQDRYERNLKEFSKVNGTPEQYFAVSHMLCLEDAPYISQISLRETCHINPNTLLNKAMCDDTLAQSLRVIKEKSRSQRKNICARECSNFYQIFANRNISKVEVDLAFTTLSKEASKLAYQYFGEDLNNQLDWSCHQHSSEDTILSNFVIRPLYAKILYFREFGQYPLSFPEKEDAKLQETLANLKQPLEMIPIVTKTKLASRVYQYQ</sequence>
<dbReference type="InterPro" id="IPR007627">
    <property type="entry name" value="RNA_pol_sigma70_r2"/>
</dbReference>
<dbReference type="Gene3D" id="1.20.120.1810">
    <property type="match status" value="1"/>
</dbReference>
<dbReference type="PRINTS" id="PR00046">
    <property type="entry name" value="SIGMA70FCT"/>
</dbReference>
<dbReference type="InterPro" id="IPR000943">
    <property type="entry name" value="RNA_pol_sigma70"/>
</dbReference>
<gene>
    <name evidence="8" type="ORF">IAC85_03395</name>
</gene>
<dbReference type="InterPro" id="IPR007630">
    <property type="entry name" value="RNA_pol_sigma70_r4"/>
</dbReference>
<dbReference type="InterPro" id="IPR050239">
    <property type="entry name" value="Sigma-70_RNA_pol_init_factors"/>
</dbReference>
<dbReference type="SUPFAM" id="SSF88946">
    <property type="entry name" value="Sigma2 domain of RNA polymerase sigma factors"/>
    <property type="match status" value="1"/>
</dbReference>
<accession>A0A9D0YZN4</accession>
<dbReference type="Proteomes" id="UP000886725">
    <property type="component" value="Unassembled WGS sequence"/>
</dbReference>
<dbReference type="EMBL" id="DVFU01000065">
    <property type="protein sequence ID" value="HIQ64764.1"/>
    <property type="molecule type" value="Genomic_DNA"/>
</dbReference>
<evidence type="ECO:0000256" key="2">
    <source>
        <dbReference type="ARBA" id="ARBA00023082"/>
    </source>
</evidence>
<dbReference type="Pfam" id="PF04545">
    <property type="entry name" value="Sigma70_r4"/>
    <property type="match status" value="1"/>
</dbReference>
<keyword evidence="2" id="KW-0731">Sigma factor</keyword>
<keyword evidence="3" id="KW-0238">DNA-binding</keyword>
<keyword evidence="1" id="KW-0805">Transcription regulation</keyword>
<reference evidence="8" key="2">
    <citation type="journal article" date="2021" name="PeerJ">
        <title>Extensive microbial diversity within the chicken gut microbiome revealed by metagenomics and culture.</title>
        <authorList>
            <person name="Gilroy R."/>
            <person name="Ravi A."/>
            <person name="Getino M."/>
            <person name="Pursley I."/>
            <person name="Horton D.L."/>
            <person name="Alikhan N.F."/>
            <person name="Baker D."/>
            <person name="Gharbi K."/>
            <person name="Hall N."/>
            <person name="Watson M."/>
            <person name="Adriaenssens E.M."/>
            <person name="Foster-Nyarko E."/>
            <person name="Jarju S."/>
            <person name="Secka A."/>
            <person name="Antonio M."/>
            <person name="Oren A."/>
            <person name="Chaudhuri R.R."/>
            <person name="La Ragione R."/>
            <person name="Hildebrand F."/>
            <person name="Pallen M.J."/>
        </authorList>
    </citation>
    <scope>NUCLEOTIDE SEQUENCE</scope>
    <source>
        <strain evidence="8">CHK165-10780</strain>
    </source>
</reference>
<keyword evidence="4" id="KW-0804">Transcription</keyword>
<dbReference type="PANTHER" id="PTHR30603">
    <property type="entry name" value="RNA POLYMERASE SIGMA FACTOR RPO"/>
    <property type="match status" value="1"/>
</dbReference>
<evidence type="ECO:0000256" key="3">
    <source>
        <dbReference type="ARBA" id="ARBA00023125"/>
    </source>
</evidence>
<dbReference type="InterPro" id="IPR036388">
    <property type="entry name" value="WH-like_DNA-bd_sf"/>
</dbReference>
<evidence type="ECO:0000259" key="5">
    <source>
        <dbReference type="Pfam" id="PF04539"/>
    </source>
</evidence>
<evidence type="ECO:0000259" key="6">
    <source>
        <dbReference type="Pfam" id="PF04542"/>
    </source>
</evidence>
<evidence type="ECO:0000313" key="8">
    <source>
        <dbReference type="EMBL" id="HIQ64764.1"/>
    </source>
</evidence>
<dbReference type="NCBIfam" id="TIGR02937">
    <property type="entry name" value="sigma70-ECF"/>
    <property type="match status" value="1"/>
</dbReference>
<dbReference type="SUPFAM" id="SSF88659">
    <property type="entry name" value="Sigma3 and sigma4 domains of RNA polymerase sigma factors"/>
    <property type="match status" value="2"/>
</dbReference>
<evidence type="ECO:0000256" key="4">
    <source>
        <dbReference type="ARBA" id="ARBA00023163"/>
    </source>
</evidence>
<dbReference type="PANTHER" id="PTHR30603:SF47">
    <property type="entry name" value="RNA POLYMERASE SIGMA FACTOR SIGD, CHLOROPLASTIC"/>
    <property type="match status" value="1"/>
</dbReference>
<feature type="domain" description="RNA polymerase sigma-70 region 3" evidence="5">
    <location>
        <begin position="125"/>
        <end position="191"/>
    </location>
</feature>
<evidence type="ECO:0000313" key="9">
    <source>
        <dbReference type="Proteomes" id="UP000886725"/>
    </source>
</evidence>
<feature type="domain" description="RNA polymerase sigma-70 region 2" evidence="6">
    <location>
        <begin position="44"/>
        <end position="105"/>
    </location>
</feature>
<dbReference type="Pfam" id="PF04542">
    <property type="entry name" value="Sigma70_r2"/>
    <property type="match status" value="1"/>
</dbReference>
<proteinExistence type="predicted"/>
<dbReference type="GO" id="GO:0016987">
    <property type="term" value="F:sigma factor activity"/>
    <property type="evidence" value="ECO:0007669"/>
    <property type="project" value="UniProtKB-KW"/>
</dbReference>
<comment type="caution">
    <text evidence="8">The sequence shown here is derived from an EMBL/GenBank/DDBJ whole genome shotgun (WGS) entry which is preliminary data.</text>
</comment>
<dbReference type="AlphaFoldDB" id="A0A9D0YZN4"/>
<evidence type="ECO:0000259" key="7">
    <source>
        <dbReference type="Pfam" id="PF04545"/>
    </source>
</evidence>
<dbReference type="GO" id="GO:0006352">
    <property type="term" value="P:DNA-templated transcription initiation"/>
    <property type="evidence" value="ECO:0007669"/>
    <property type="project" value="InterPro"/>
</dbReference>
<name>A0A9D0YZN4_9FIRM</name>
<dbReference type="InterPro" id="IPR014284">
    <property type="entry name" value="RNA_pol_sigma-70_dom"/>
</dbReference>
<dbReference type="InterPro" id="IPR013324">
    <property type="entry name" value="RNA_pol_sigma_r3/r4-like"/>
</dbReference>
<reference evidence="8" key="1">
    <citation type="submission" date="2020-10" db="EMBL/GenBank/DDBJ databases">
        <authorList>
            <person name="Gilroy R."/>
        </authorList>
    </citation>
    <scope>NUCLEOTIDE SEQUENCE</scope>
    <source>
        <strain evidence="8">CHK165-10780</strain>
    </source>
</reference>